<dbReference type="eggNOG" id="COG0456">
    <property type="taxonomic scope" value="Bacteria"/>
</dbReference>
<evidence type="ECO:0000313" key="2">
    <source>
        <dbReference type="EMBL" id="AGK58751.1"/>
    </source>
</evidence>
<dbReference type="InterPro" id="IPR016181">
    <property type="entry name" value="Acyl_CoA_acyltransferase"/>
</dbReference>
<keyword evidence="3" id="KW-1185">Reference proteome</keyword>
<dbReference type="KEGG" id="hdt:HYPDE_35398"/>
<gene>
    <name evidence="2" type="ORF">HYPDE_35398</name>
</gene>
<dbReference type="RefSeq" id="WP_015598770.1">
    <property type="nucleotide sequence ID" value="NC_021172.1"/>
</dbReference>
<dbReference type="SUPFAM" id="SSF55729">
    <property type="entry name" value="Acyl-CoA N-acyltransferases (Nat)"/>
    <property type="match status" value="1"/>
</dbReference>
<reference evidence="2 3" key="1">
    <citation type="journal article" date="2013" name="Genome Announc.">
        <title>Genome sequences for three denitrifying bacterial strains isolated from a uranium- and nitrate-contaminated subsurface environment.</title>
        <authorList>
            <person name="Venkatramanan R."/>
            <person name="Prakash O."/>
            <person name="Woyke T."/>
            <person name="Chain P."/>
            <person name="Goodwin L.A."/>
            <person name="Watson D."/>
            <person name="Brooks S."/>
            <person name="Kostka J.E."/>
            <person name="Green S.J."/>
        </authorList>
    </citation>
    <scope>NUCLEOTIDE SEQUENCE [LARGE SCALE GENOMIC DNA]</scope>
    <source>
        <strain evidence="2 3">1NES1</strain>
    </source>
</reference>
<feature type="domain" description="N-acetyltransferase" evidence="1">
    <location>
        <begin position="15"/>
        <end position="176"/>
    </location>
</feature>
<dbReference type="Proteomes" id="UP000005952">
    <property type="component" value="Chromosome"/>
</dbReference>
<dbReference type="AlphaFoldDB" id="N0BE14"/>
<protein>
    <submittedName>
        <fullName evidence="2">GCN5-like N-acetyltransferase</fullName>
    </submittedName>
</protein>
<dbReference type="HOGENOM" id="CLU_132479_0_0_5"/>
<proteinExistence type="predicted"/>
<dbReference type="PROSITE" id="PS51186">
    <property type="entry name" value="GNAT"/>
    <property type="match status" value="1"/>
</dbReference>
<dbReference type="OrthoDB" id="8593648at2"/>
<keyword evidence="2" id="KW-0808">Transferase</keyword>
<dbReference type="Gene3D" id="3.40.630.30">
    <property type="match status" value="2"/>
</dbReference>
<accession>N0BE14</accession>
<organism evidence="2 3">
    <name type="scientific">Hyphomicrobium denitrificans 1NES1</name>
    <dbReference type="NCBI Taxonomy" id="670307"/>
    <lineage>
        <taxon>Bacteria</taxon>
        <taxon>Pseudomonadati</taxon>
        <taxon>Pseudomonadota</taxon>
        <taxon>Alphaproteobacteria</taxon>
        <taxon>Hyphomicrobiales</taxon>
        <taxon>Hyphomicrobiaceae</taxon>
        <taxon>Hyphomicrobium</taxon>
    </lineage>
</organism>
<dbReference type="GO" id="GO:0016747">
    <property type="term" value="F:acyltransferase activity, transferring groups other than amino-acyl groups"/>
    <property type="evidence" value="ECO:0007669"/>
    <property type="project" value="InterPro"/>
</dbReference>
<evidence type="ECO:0000313" key="3">
    <source>
        <dbReference type="Proteomes" id="UP000005952"/>
    </source>
</evidence>
<evidence type="ECO:0000259" key="1">
    <source>
        <dbReference type="PROSITE" id="PS51186"/>
    </source>
</evidence>
<dbReference type="EMBL" id="CP005587">
    <property type="protein sequence ID" value="AGK58751.1"/>
    <property type="molecule type" value="Genomic_DNA"/>
</dbReference>
<dbReference type="InterPro" id="IPR000182">
    <property type="entry name" value="GNAT_dom"/>
</dbReference>
<dbReference type="Pfam" id="PF00583">
    <property type="entry name" value="Acetyltransf_1"/>
    <property type="match status" value="1"/>
</dbReference>
<sequence length="179" mass="19599">MLARVAIRRYLDVERTVRLDDDIDAIFFEASNTKSFENEAARLAFRERWLGRYLRDDPQFAYLAVTPKGNVVGYLVGSVDGPASNRSAEAGGIAAFRDVNKLYPAHLHVNMAPLYRGLGIGGRLIDAFIADARHAEAAGVHVVTGATSANVRFYNRNGFREIARGGPADTLVCLVRAFG</sequence>
<dbReference type="STRING" id="670307.HYPDE_35398"/>
<name>N0BE14_9HYPH</name>